<evidence type="ECO:0000256" key="1">
    <source>
        <dbReference type="SAM" id="MobiDB-lite"/>
    </source>
</evidence>
<evidence type="ECO:0000313" key="3">
    <source>
        <dbReference type="EMBL" id="MBB4741275.1"/>
    </source>
</evidence>
<evidence type="ECO:0000256" key="2">
    <source>
        <dbReference type="SAM" id="Phobius"/>
    </source>
</evidence>
<feature type="transmembrane region" description="Helical" evidence="2">
    <location>
        <begin position="464"/>
        <end position="490"/>
    </location>
</feature>
<protein>
    <recommendedName>
        <fullName evidence="5">Calcineurin-like phosphoesterase family protein</fullName>
    </recommendedName>
</protein>
<accession>A0A7W7GZM9</accession>
<keyword evidence="4" id="KW-1185">Reference proteome</keyword>
<dbReference type="AlphaFoldDB" id="A0A7W7GZM9"/>
<dbReference type="InterPro" id="IPR029052">
    <property type="entry name" value="Metallo-depent_PP-like"/>
</dbReference>
<dbReference type="Proteomes" id="UP000546162">
    <property type="component" value="Unassembled WGS sequence"/>
</dbReference>
<dbReference type="EMBL" id="JACHNB010000001">
    <property type="protein sequence ID" value="MBB4741275.1"/>
    <property type="molecule type" value="Genomic_DNA"/>
</dbReference>
<dbReference type="RefSeq" id="WP_239176794.1">
    <property type="nucleotide sequence ID" value="NZ_BAABFG010000005.1"/>
</dbReference>
<gene>
    <name evidence="3" type="ORF">BJY16_004734</name>
</gene>
<reference evidence="3 4" key="1">
    <citation type="submission" date="2020-08" db="EMBL/GenBank/DDBJ databases">
        <title>Sequencing the genomes of 1000 actinobacteria strains.</title>
        <authorList>
            <person name="Klenk H.-P."/>
        </authorList>
    </citation>
    <scope>NUCLEOTIDE SEQUENCE [LARGE SCALE GENOMIC DNA]</scope>
    <source>
        <strain evidence="3 4">DSM 45809</strain>
    </source>
</reference>
<proteinExistence type="predicted"/>
<keyword evidence="2" id="KW-1133">Transmembrane helix</keyword>
<feature type="region of interest" description="Disordered" evidence="1">
    <location>
        <begin position="1"/>
        <end position="20"/>
    </location>
</feature>
<keyword evidence="2" id="KW-0812">Transmembrane</keyword>
<dbReference type="Gene3D" id="3.60.21.10">
    <property type="match status" value="1"/>
</dbReference>
<organism evidence="3 4">
    <name type="scientific">Actinoplanes octamycinicus</name>
    <dbReference type="NCBI Taxonomy" id="135948"/>
    <lineage>
        <taxon>Bacteria</taxon>
        <taxon>Bacillati</taxon>
        <taxon>Actinomycetota</taxon>
        <taxon>Actinomycetes</taxon>
        <taxon>Micromonosporales</taxon>
        <taxon>Micromonosporaceae</taxon>
        <taxon>Actinoplanes</taxon>
    </lineage>
</organism>
<comment type="caution">
    <text evidence="3">The sequence shown here is derived from an EMBL/GenBank/DDBJ whole genome shotgun (WGS) entry which is preliminary data.</text>
</comment>
<evidence type="ECO:0008006" key="5">
    <source>
        <dbReference type="Google" id="ProtNLM"/>
    </source>
</evidence>
<sequence>MTHGPEQAMPNPTRRPRDVTPAELGFTPAQPVAWLSPVQLAGTGLRVALASIQGGYLDKRELQAAFPDDVHREVGPDGDCWIDFVADLGDGFDATYSVAYLLAQETLTVGERELPRGQALVLGGDEVYPTPSAERYENQLVGPYRAALPATPPGAGDGPAMYALPGNHDWYDGLTAFLRLFTGTRRTGIGGWRLPQHRSYFAVELPGDWWLLALDDQDSTYIDDPQLAYFSRVAARFGPRSKVIVATASPTWVQGDDVPQVYASLDYFVRAVLEPTGAQIRLMVSGDWHHYARYSNENRDLITCGGGGAYLYPTHQLPETIEVPPADLPSPSEREKYQLRSRFPGKRLSQAYAASIVAGLPKDNPSFIAMVGAVHVALMLATSGVITSGFGSPLQKFSLVPLVILVAMVMSGCYAFAHLSDSVQGHLRRRVLGLLHGAAHLGLAALGTWLWWELPPHAWPWPWSLLAALGLYGVAAGLAATELTAVYLLIAARFDVNLNELFSAQGIIDSKSFLRMHITADGTLTIYPIGVRRAARRWTANPDGAAHEPWLTPAGRLRPHLIEEPIVLTADLPLPAR</sequence>
<dbReference type="PANTHER" id="PTHR34211:SF3">
    <property type="entry name" value="CALCINEURIN-LIKE METALLO-PHOSPHOESTERASE SUPERFAMILY PROTEIN"/>
    <property type="match status" value="1"/>
</dbReference>
<feature type="transmembrane region" description="Helical" evidence="2">
    <location>
        <begin position="399"/>
        <end position="419"/>
    </location>
</feature>
<dbReference type="SUPFAM" id="SSF56300">
    <property type="entry name" value="Metallo-dependent phosphatases"/>
    <property type="match status" value="1"/>
</dbReference>
<dbReference type="InterPro" id="IPR036259">
    <property type="entry name" value="MFS_trans_sf"/>
</dbReference>
<dbReference type="SUPFAM" id="SSF103473">
    <property type="entry name" value="MFS general substrate transporter"/>
    <property type="match status" value="1"/>
</dbReference>
<feature type="transmembrane region" description="Helical" evidence="2">
    <location>
        <begin position="431"/>
        <end position="452"/>
    </location>
</feature>
<keyword evidence="2" id="KW-0472">Membrane</keyword>
<name>A0A7W7GZM9_9ACTN</name>
<dbReference type="PANTHER" id="PTHR34211">
    <property type="entry name" value="CALCINEURIN-LIKE METALLO-PHOSPHOESTERASE SUPERFAMILY PROTEIN"/>
    <property type="match status" value="1"/>
</dbReference>
<feature type="transmembrane region" description="Helical" evidence="2">
    <location>
        <begin position="367"/>
        <end position="387"/>
    </location>
</feature>
<evidence type="ECO:0000313" key="4">
    <source>
        <dbReference type="Proteomes" id="UP000546162"/>
    </source>
</evidence>